<dbReference type="Proteomes" id="UP001198602">
    <property type="component" value="Unassembled WGS sequence"/>
</dbReference>
<evidence type="ECO:0008006" key="3">
    <source>
        <dbReference type="Google" id="ProtNLM"/>
    </source>
</evidence>
<evidence type="ECO:0000313" key="1">
    <source>
        <dbReference type="EMBL" id="MCA1858421.1"/>
    </source>
</evidence>
<gene>
    <name evidence="1" type="ORF">LE190_21170</name>
</gene>
<dbReference type="RefSeq" id="WP_225240570.1">
    <property type="nucleotide sequence ID" value="NZ_JAHYBX010000016.1"/>
</dbReference>
<dbReference type="InterPro" id="IPR016035">
    <property type="entry name" value="Acyl_Trfase/lysoPLipase"/>
</dbReference>
<protein>
    <recommendedName>
        <fullName evidence="3">PNPLA domain-containing protein</fullName>
    </recommendedName>
</protein>
<proteinExistence type="predicted"/>
<dbReference type="SUPFAM" id="SSF52151">
    <property type="entry name" value="FabD/lysophospholipase-like"/>
    <property type="match status" value="1"/>
</dbReference>
<dbReference type="EMBL" id="JAHYBX010000016">
    <property type="protein sequence ID" value="MCA1858421.1"/>
    <property type="molecule type" value="Genomic_DNA"/>
</dbReference>
<accession>A0ABS7YFD3</accession>
<sequence length="353" mass="38207">MQTLKNTEQYRRCLVLAGGGFRFGCYLGVHAAAVDCGRAPDLLLASCGGAIAAAVIAGLPDAQARRDWLASPEMYAYLRGIAPVPDMSLVRVLGGAARRWLARAAAPRAADLFRDHLFALPPSMPLPLPLPAAAAGCPPALAIVGGQLLYRADAVGSTRGTRRLFAQVLFCPERAAALLEGMPAPAADPRWSGGAIASDLRVECAMPLADAVRVSIADMFYFPVHAWAGRAYTGGVIDLFPIELAQRLAREVLMERKMPFNRWLALPALRTVFGIDGAARLRHVHAQRADAWFDTRDAAHALRGSGTGKRIFWRRQRIELAVPDKHAAYAAQVRAQWEYGYRKGMLAFGGRDA</sequence>
<organism evidence="1 2">
    <name type="scientific">Massilia hydrophila</name>
    <dbReference type="NCBI Taxonomy" id="3044279"/>
    <lineage>
        <taxon>Bacteria</taxon>
        <taxon>Pseudomonadati</taxon>
        <taxon>Pseudomonadota</taxon>
        <taxon>Betaproteobacteria</taxon>
        <taxon>Burkholderiales</taxon>
        <taxon>Oxalobacteraceae</taxon>
        <taxon>Telluria group</taxon>
        <taxon>Massilia</taxon>
    </lineage>
</organism>
<name>A0ABS7YFD3_9BURK</name>
<keyword evidence="2" id="KW-1185">Reference proteome</keyword>
<dbReference type="Gene3D" id="3.40.1090.10">
    <property type="entry name" value="Cytosolic phospholipase A2 catalytic domain"/>
    <property type="match status" value="1"/>
</dbReference>
<comment type="caution">
    <text evidence="1">The sequence shown here is derived from an EMBL/GenBank/DDBJ whole genome shotgun (WGS) entry which is preliminary data.</text>
</comment>
<evidence type="ECO:0000313" key="2">
    <source>
        <dbReference type="Proteomes" id="UP001198602"/>
    </source>
</evidence>
<reference evidence="1 2" key="1">
    <citation type="submission" date="2021-07" db="EMBL/GenBank/DDBJ databases">
        <title>Characterization of Violacein-producing bacteria and related species.</title>
        <authorList>
            <person name="Wilson H.S."/>
            <person name="De Leon M.E."/>
        </authorList>
    </citation>
    <scope>NUCLEOTIDE SEQUENCE [LARGE SCALE GENOMIC DNA]</scope>
    <source>
        <strain evidence="1 2">HSC-2F05</strain>
    </source>
</reference>